<dbReference type="AlphaFoldDB" id="A0A2V3IVU6"/>
<dbReference type="CDD" id="cd04048">
    <property type="entry name" value="C2A_Copine"/>
    <property type="match status" value="1"/>
</dbReference>
<keyword evidence="6" id="KW-1185">Reference proteome</keyword>
<name>A0A2V3IVU6_9FLOR</name>
<sequence length="574" mass="63595">MLLDTCESRLTIHLSCTNLRNMDFIGRSDPFALLFLDPTGILPRRRALAASSAATSLPPPLPDPIPPPETRTGRSGAYQGRDPRWNKVGTTETINNSLNVAWATSFEINYFFERAQKLAVDVFDRDVASQSDADIHKHDYLGSAEVSVPALVRAPGQRKTLDLKIPGRPNQKCGQVTIIAENVSHSKQRIHFTPSLSSFSSGWAVNKGKGPYLTVTRPPAGTDTPSSNKITVWRSPAPATPSGPKSFNFAHLTHNYEKFCRCDDTVPLDFQVSYDKGGKHRIVASATASLKELEQSQGRLKLQQIQTGCFPSPSRTPLLHMKDRRMTEDDTFLDYIIGGCDISLVVAIDFTASNGDPSQRGTLHFFDSMEPNEYELAIRAVGDILAAYSSDQLFPAYGFGAKLPPDFHQPCHKFSLTGSPDPTCHTIDDVLNMYRQTLYNVRLSGPTHFAEIIRAAAEHANVEVTQNHQSYSILLIVTDGVISDMQSTLREIKLASMLPLSIVIIGVGDADFSDMVIIDGDDLDQERDIVQFVMFRQYRDTPEVLRSMVLEEIPGQLMQYMKQKGIKPNPPPTD</sequence>
<dbReference type="SMART" id="SM00327">
    <property type="entry name" value="VWA"/>
    <property type="match status" value="1"/>
</dbReference>
<dbReference type="InterPro" id="IPR000008">
    <property type="entry name" value="C2_dom"/>
</dbReference>
<dbReference type="PANTHER" id="PTHR10857:SF106">
    <property type="entry name" value="C2 DOMAIN-CONTAINING PROTEIN"/>
    <property type="match status" value="1"/>
</dbReference>
<evidence type="ECO:0000259" key="3">
    <source>
        <dbReference type="PROSITE" id="PS50004"/>
    </source>
</evidence>
<feature type="domain" description="C2" evidence="3">
    <location>
        <begin position="1"/>
        <end position="161"/>
    </location>
</feature>
<proteinExistence type="inferred from homology"/>
<feature type="region of interest" description="Disordered" evidence="2">
    <location>
        <begin position="52"/>
        <end position="88"/>
    </location>
</feature>
<gene>
    <name evidence="5" type="ORF">BWQ96_04026</name>
</gene>
<dbReference type="InterPro" id="IPR045052">
    <property type="entry name" value="Copine"/>
</dbReference>
<dbReference type="SUPFAM" id="SSF49562">
    <property type="entry name" value="C2 domain (Calcium/lipid-binding domain, CaLB)"/>
    <property type="match status" value="1"/>
</dbReference>
<feature type="domain" description="VWFA" evidence="4">
    <location>
        <begin position="343"/>
        <end position="553"/>
    </location>
</feature>
<dbReference type="InterPro" id="IPR035892">
    <property type="entry name" value="C2_domain_sf"/>
</dbReference>
<dbReference type="EMBL" id="NBIV01000042">
    <property type="protein sequence ID" value="PXF46241.1"/>
    <property type="molecule type" value="Genomic_DNA"/>
</dbReference>
<dbReference type="Proteomes" id="UP000247409">
    <property type="component" value="Unassembled WGS sequence"/>
</dbReference>
<protein>
    <submittedName>
        <fullName evidence="5">Copine-6</fullName>
    </submittedName>
</protein>
<dbReference type="SUPFAM" id="SSF53300">
    <property type="entry name" value="vWA-like"/>
    <property type="match status" value="1"/>
</dbReference>
<dbReference type="STRING" id="448386.A0A2V3IVU6"/>
<comment type="similarity">
    <text evidence="1">Belongs to the copine family.</text>
</comment>
<dbReference type="GO" id="GO:0005544">
    <property type="term" value="F:calcium-dependent phospholipid binding"/>
    <property type="evidence" value="ECO:0007669"/>
    <property type="project" value="InterPro"/>
</dbReference>
<accession>A0A2V3IVU6</accession>
<comment type="caution">
    <text evidence="5">The sequence shown here is derived from an EMBL/GenBank/DDBJ whole genome shotgun (WGS) entry which is preliminary data.</text>
</comment>
<dbReference type="InterPro" id="IPR002035">
    <property type="entry name" value="VWF_A"/>
</dbReference>
<dbReference type="InterPro" id="IPR036465">
    <property type="entry name" value="vWFA_dom_sf"/>
</dbReference>
<dbReference type="Gene3D" id="2.60.40.150">
    <property type="entry name" value="C2 domain"/>
    <property type="match status" value="1"/>
</dbReference>
<dbReference type="GO" id="GO:0005886">
    <property type="term" value="C:plasma membrane"/>
    <property type="evidence" value="ECO:0007669"/>
    <property type="project" value="TreeGrafter"/>
</dbReference>
<dbReference type="Pfam" id="PF07002">
    <property type="entry name" value="Copine"/>
    <property type="match status" value="1"/>
</dbReference>
<organism evidence="5 6">
    <name type="scientific">Gracilariopsis chorda</name>
    <dbReference type="NCBI Taxonomy" id="448386"/>
    <lineage>
        <taxon>Eukaryota</taxon>
        <taxon>Rhodophyta</taxon>
        <taxon>Florideophyceae</taxon>
        <taxon>Rhodymeniophycidae</taxon>
        <taxon>Gracilariales</taxon>
        <taxon>Gracilariaceae</taxon>
        <taxon>Gracilariopsis</taxon>
    </lineage>
</organism>
<evidence type="ECO:0000259" key="4">
    <source>
        <dbReference type="PROSITE" id="PS50234"/>
    </source>
</evidence>
<evidence type="ECO:0000256" key="1">
    <source>
        <dbReference type="ARBA" id="ARBA00009048"/>
    </source>
</evidence>
<evidence type="ECO:0000313" key="6">
    <source>
        <dbReference type="Proteomes" id="UP000247409"/>
    </source>
</evidence>
<dbReference type="GO" id="GO:0071277">
    <property type="term" value="P:cellular response to calcium ion"/>
    <property type="evidence" value="ECO:0007669"/>
    <property type="project" value="TreeGrafter"/>
</dbReference>
<evidence type="ECO:0000313" key="5">
    <source>
        <dbReference type="EMBL" id="PXF46241.1"/>
    </source>
</evidence>
<dbReference type="InterPro" id="IPR010734">
    <property type="entry name" value="Copine_C"/>
</dbReference>
<evidence type="ECO:0000256" key="2">
    <source>
        <dbReference type="SAM" id="MobiDB-lite"/>
    </source>
</evidence>
<dbReference type="OrthoDB" id="1591at2759"/>
<dbReference type="Pfam" id="PF00168">
    <property type="entry name" value="C2"/>
    <property type="match status" value="1"/>
</dbReference>
<dbReference type="PROSITE" id="PS50004">
    <property type="entry name" value="C2"/>
    <property type="match status" value="1"/>
</dbReference>
<dbReference type="PANTHER" id="PTHR10857">
    <property type="entry name" value="COPINE"/>
    <property type="match status" value="1"/>
</dbReference>
<reference evidence="5 6" key="1">
    <citation type="journal article" date="2018" name="Mol. Biol. Evol.">
        <title>Analysis of the draft genome of the red seaweed Gracilariopsis chorda provides insights into genome size evolution in Rhodophyta.</title>
        <authorList>
            <person name="Lee J."/>
            <person name="Yang E.C."/>
            <person name="Graf L."/>
            <person name="Yang J.H."/>
            <person name="Qiu H."/>
            <person name="Zel Zion U."/>
            <person name="Chan C.X."/>
            <person name="Stephens T.G."/>
            <person name="Weber A.P.M."/>
            <person name="Boo G.H."/>
            <person name="Boo S.M."/>
            <person name="Kim K.M."/>
            <person name="Shin Y."/>
            <person name="Jung M."/>
            <person name="Lee S.J."/>
            <person name="Yim H.S."/>
            <person name="Lee J.H."/>
            <person name="Bhattacharya D."/>
            <person name="Yoon H.S."/>
        </authorList>
    </citation>
    <scope>NUCLEOTIDE SEQUENCE [LARGE SCALE GENOMIC DNA]</scope>
    <source>
        <strain evidence="5 6">SKKU-2015</strain>
        <tissue evidence="5">Whole body</tissue>
    </source>
</reference>
<dbReference type="PROSITE" id="PS50234">
    <property type="entry name" value="VWFA"/>
    <property type="match status" value="1"/>
</dbReference>
<feature type="compositionally biased region" description="Pro residues" evidence="2">
    <location>
        <begin position="57"/>
        <end position="69"/>
    </location>
</feature>